<protein>
    <submittedName>
        <fullName evidence="1">Uncharacterized protein</fullName>
    </submittedName>
</protein>
<proteinExistence type="predicted"/>
<evidence type="ECO:0000313" key="2">
    <source>
        <dbReference type="Proteomes" id="UP000762676"/>
    </source>
</evidence>
<organism evidence="1 2">
    <name type="scientific">Elysia marginata</name>
    <dbReference type="NCBI Taxonomy" id="1093978"/>
    <lineage>
        <taxon>Eukaryota</taxon>
        <taxon>Metazoa</taxon>
        <taxon>Spiralia</taxon>
        <taxon>Lophotrochozoa</taxon>
        <taxon>Mollusca</taxon>
        <taxon>Gastropoda</taxon>
        <taxon>Heterobranchia</taxon>
        <taxon>Euthyneura</taxon>
        <taxon>Panpulmonata</taxon>
        <taxon>Sacoglossa</taxon>
        <taxon>Placobranchoidea</taxon>
        <taxon>Plakobranchidae</taxon>
        <taxon>Elysia</taxon>
    </lineage>
</organism>
<dbReference type="AlphaFoldDB" id="A0AAV4IFG9"/>
<dbReference type="Proteomes" id="UP000762676">
    <property type="component" value="Unassembled WGS sequence"/>
</dbReference>
<evidence type="ECO:0000313" key="1">
    <source>
        <dbReference type="EMBL" id="GFS08490.1"/>
    </source>
</evidence>
<gene>
    <name evidence="1" type="ORF">ElyMa_004757400</name>
</gene>
<accession>A0AAV4IFG9</accession>
<comment type="caution">
    <text evidence="1">The sequence shown here is derived from an EMBL/GenBank/DDBJ whole genome shotgun (WGS) entry which is preliminary data.</text>
</comment>
<keyword evidence="2" id="KW-1185">Reference proteome</keyword>
<sequence>MAFNLAVSSILVAKSEIIPATSSTITTTTATAAAAITKPVAHTVDERSLLIVQRSKSPVESSKTVLQGEETSCGEGSGRFHRSKLSCSQVAYTLGLTRPRQLQHTERLARIGNIRTLIDLSPEPEISTWYFRHTLHTHTPSHPLTRRRVYRYLVRLYLILKQEYSTRTCRANRQQLGDILECTTEL</sequence>
<reference evidence="1 2" key="1">
    <citation type="journal article" date="2021" name="Elife">
        <title>Chloroplast acquisition without the gene transfer in kleptoplastic sea slugs, Plakobranchus ocellatus.</title>
        <authorList>
            <person name="Maeda T."/>
            <person name="Takahashi S."/>
            <person name="Yoshida T."/>
            <person name="Shimamura S."/>
            <person name="Takaki Y."/>
            <person name="Nagai Y."/>
            <person name="Toyoda A."/>
            <person name="Suzuki Y."/>
            <person name="Arimoto A."/>
            <person name="Ishii H."/>
            <person name="Satoh N."/>
            <person name="Nishiyama T."/>
            <person name="Hasebe M."/>
            <person name="Maruyama T."/>
            <person name="Minagawa J."/>
            <person name="Obokata J."/>
            <person name="Shigenobu S."/>
        </authorList>
    </citation>
    <scope>NUCLEOTIDE SEQUENCE [LARGE SCALE GENOMIC DNA]</scope>
</reference>
<dbReference type="EMBL" id="BMAT01009553">
    <property type="protein sequence ID" value="GFS08490.1"/>
    <property type="molecule type" value="Genomic_DNA"/>
</dbReference>
<name>A0AAV4IFG9_9GAST</name>